<dbReference type="InterPro" id="IPR036271">
    <property type="entry name" value="Tet_transcr_reg_TetR-rel_C_sf"/>
</dbReference>
<comment type="caution">
    <text evidence="6">The sequence shown here is derived from an EMBL/GenBank/DDBJ whole genome shotgun (WGS) entry which is preliminary data.</text>
</comment>
<feature type="DNA-binding region" description="H-T-H motif" evidence="4">
    <location>
        <begin position="36"/>
        <end position="55"/>
    </location>
</feature>
<gene>
    <name evidence="6" type="ORF">ACFPOG_23760</name>
</gene>
<evidence type="ECO:0000313" key="6">
    <source>
        <dbReference type="EMBL" id="MFC5451256.1"/>
    </source>
</evidence>
<keyword evidence="3" id="KW-0804">Transcription</keyword>
<sequence>MTNTGKRGRPRNMETMNAILQASYDLLFEKGFAAITMENIAERAGVSKATIYKWWPGKAAVVVDGYLSAASQRLPVPDTGSVYEDLLTHATNLTRFLASDEGRVITQLIGEGQIDPGVAEAYRSRYVQPRRKETRQIIDRGIARNELRSDANPDLFIDLLYGPIFYRLTMTGEQLDDAFVKHIVTLAFQGIQRS</sequence>
<keyword evidence="2 4" id="KW-0238">DNA-binding</keyword>
<accession>A0ABW0KE73</accession>
<dbReference type="Proteomes" id="UP001596044">
    <property type="component" value="Unassembled WGS sequence"/>
</dbReference>
<keyword evidence="7" id="KW-1185">Reference proteome</keyword>
<evidence type="ECO:0000256" key="1">
    <source>
        <dbReference type="ARBA" id="ARBA00023015"/>
    </source>
</evidence>
<dbReference type="InterPro" id="IPR001647">
    <property type="entry name" value="HTH_TetR"/>
</dbReference>
<dbReference type="PROSITE" id="PS50977">
    <property type="entry name" value="HTH_TETR_2"/>
    <property type="match status" value="1"/>
</dbReference>
<dbReference type="RefSeq" id="WP_270878040.1">
    <property type="nucleotide sequence ID" value="NZ_JAQFVF010000015.1"/>
</dbReference>
<keyword evidence="1" id="KW-0805">Transcription regulation</keyword>
<dbReference type="Gene3D" id="1.10.357.10">
    <property type="entry name" value="Tetracycline Repressor, domain 2"/>
    <property type="match status" value="1"/>
</dbReference>
<dbReference type="EMBL" id="JBHSMJ010000031">
    <property type="protein sequence ID" value="MFC5451256.1"/>
    <property type="molecule type" value="Genomic_DNA"/>
</dbReference>
<dbReference type="SUPFAM" id="SSF48498">
    <property type="entry name" value="Tetracyclin repressor-like, C-terminal domain"/>
    <property type="match status" value="1"/>
</dbReference>
<evidence type="ECO:0000259" key="5">
    <source>
        <dbReference type="PROSITE" id="PS50977"/>
    </source>
</evidence>
<protein>
    <submittedName>
        <fullName evidence="6">TetR/AcrR family transcriptional regulator</fullName>
    </submittedName>
</protein>
<proteinExistence type="predicted"/>
<dbReference type="InterPro" id="IPR011075">
    <property type="entry name" value="TetR_C"/>
</dbReference>
<name>A0ABW0KE73_9BACL</name>
<dbReference type="InterPro" id="IPR009057">
    <property type="entry name" value="Homeodomain-like_sf"/>
</dbReference>
<dbReference type="SUPFAM" id="SSF46689">
    <property type="entry name" value="Homeodomain-like"/>
    <property type="match status" value="1"/>
</dbReference>
<dbReference type="PRINTS" id="PR00455">
    <property type="entry name" value="HTHTETR"/>
</dbReference>
<dbReference type="Pfam" id="PF16859">
    <property type="entry name" value="TetR_C_11"/>
    <property type="match status" value="1"/>
</dbReference>
<dbReference type="PANTHER" id="PTHR30055">
    <property type="entry name" value="HTH-TYPE TRANSCRIPTIONAL REGULATOR RUTR"/>
    <property type="match status" value="1"/>
</dbReference>
<evidence type="ECO:0000256" key="2">
    <source>
        <dbReference type="ARBA" id="ARBA00023125"/>
    </source>
</evidence>
<evidence type="ECO:0000256" key="3">
    <source>
        <dbReference type="ARBA" id="ARBA00023163"/>
    </source>
</evidence>
<evidence type="ECO:0000313" key="7">
    <source>
        <dbReference type="Proteomes" id="UP001596044"/>
    </source>
</evidence>
<dbReference type="PANTHER" id="PTHR30055:SF148">
    <property type="entry name" value="TETR-FAMILY TRANSCRIPTIONAL REGULATOR"/>
    <property type="match status" value="1"/>
</dbReference>
<evidence type="ECO:0000256" key="4">
    <source>
        <dbReference type="PROSITE-ProRule" id="PRU00335"/>
    </source>
</evidence>
<dbReference type="InterPro" id="IPR050109">
    <property type="entry name" value="HTH-type_TetR-like_transc_reg"/>
</dbReference>
<organism evidence="6 7">
    <name type="scientific">Paenibacillus aestuarii</name>
    <dbReference type="NCBI Taxonomy" id="516965"/>
    <lineage>
        <taxon>Bacteria</taxon>
        <taxon>Bacillati</taxon>
        <taxon>Bacillota</taxon>
        <taxon>Bacilli</taxon>
        <taxon>Bacillales</taxon>
        <taxon>Paenibacillaceae</taxon>
        <taxon>Paenibacillus</taxon>
    </lineage>
</organism>
<dbReference type="Pfam" id="PF00440">
    <property type="entry name" value="TetR_N"/>
    <property type="match status" value="1"/>
</dbReference>
<reference evidence="7" key="1">
    <citation type="journal article" date="2019" name="Int. J. Syst. Evol. Microbiol.">
        <title>The Global Catalogue of Microorganisms (GCM) 10K type strain sequencing project: providing services to taxonomists for standard genome sequencing and annotation.</title>
        <authorList>
            <consortium name="The Broad Institute Genomics Platform"/>
            <consortium name="The Broad Institute Genome Sequencing Center for Infectious Disease"/>
            <person name="Wu L."/>
            <person name="Ma J."/>
        </authorList>
    </citation>
    <scope>NUCLEOTIDE SEQUENCE [LARGE SCALE GENOMIC DNA]</scope>
    <source>
        <strain evidence="7">KACC 11904</strain>
    </source>
</reference>
<dbReference type="Gene3D" id="1.10.10.60">
    <property type="entry name" value="Homeodomain-like"/>
    <property type="match status" value="1"/>
</dbReference>
<feature type="domain" description="HTH tetR-type" evidence="5">
    <location>
        <begin position="13"/>
        <end position="73"/>
    </location>
</feature>